<reference evidence="2" key="1">
    <citation type="journal article" date="2017" name="Nat. Microbiol.">
        <title>Global analysis of biosynthetic gene clusters reveals vast potential of secondary metabolite production in Penicillium species.</title>
        <authorList>
            <person name="Nielsen J.C."/>
            <person name="Grijseels S."/>
            <person name="Prigent S."/>
            <person name="Ji B."/>
            <person name="Dainat J."/>
            <person name="Nielsen K.F."/>
            <person name="Frisvad J.C."/>
            <person name="Workman M."/>
            <person name="Nielsen J."/>
        </authorList>
    </citation>
    <scope>NUCLEOTIDE SEQUENCE [LARGE SCALE GENOMIC DNA]</scope>
    <source>
        <strain evidence="2">IBT 24891</strain>
    </source>
</reference>
<organism evidence="1 2">
    <name type="scientific">Penicillium steckii</name>
    <dbReference type="NCBI Taxonomy" id="303698"/>
    <lineage>
        <taxon>Eukaryota</taxon>
        <taxon>Fungi</taxon>
        <taxon>Dikarya</taxon>
        <taxon>Ascomycota</taxon>
        <taxon>Pezizomycotina</taxon>
        <taxon>Eurotiomycetes</taxon>
        <taxon>Eurotiomycetidae</taxon>
        <taxon>Eurotiales</taxon>
        <taxon>Aspergillaceae</taxon>
        <taxon>Penicillium</taxon>
    </lineage>
</organism>
<dbReference type="STRING" id="303698.A0A1V6TNK8"/>
<dbReference type="AlphaFoldDB" id="A0A1V6TNK8"/>
<name>A0A1V6TNK8_9EURO</name>
<proteinExistence type="predicted"/>
<dbReference type="Proteomes" id="UP000191285">
    <property type="component" value="Unassembled WGS sequence"/>
</dbReference>
<dbReference type="EMBL" id="MLKD01000004">
    <property type="protein sequence ID" value="OQE27746.1"/>
    <property type="molecule type" value="Genomic_DNA"/>
</dbReference>
<dbReference type="OrthoDB" id="5401170at2759"/>
<protein>
    <submittedName>
        <fullName evidence="1">Uncharacterized protein</fullName>
    </submittedName>
</protein>
<evidence type="ECO:0000313" key="1">
    <source>
        <dbReference type="EMBL" id="OQE27746.1"/>
    </source>
</evidence>
<gene>
    <name evidence="1" type="ORF">PENSTE_c004G03189</name>
</gene>
<keyword evidence="2" id="KW-1185">Reference proteome</keyword>
<evidence type="ECO:0000313" key="2">
    <source>
        <dbReference type="Proteomes" id="UP000191285"/>
    </source>
</evidence>
<sequence>MGVSTLEVSGTCSATTKGLKSLQAEIVFLKPHHHNPSYLSKVSLLHHISIGMDSRRPWFDRTALNGKYDHGSIITTENGAKWKVLERLEQDHFQADLKSATYQLSYATLKLRCVRILGEQHDTSESYMRVYMQIPRLGTENEDPVFRSAQANWKFRPAELDAYTDLSWEPTVTKFTPELLGQRSSTQDRSGFVPGGFIVIIVFQKVPGLPLRDKMGNTAAFWSLPRRDRSKIRNAFERTFKEMSSTVGIWPEPTAGYHLVWHAETETLFWVGFRKYSREKGKKWTKAWLPCWDLVKTPNNSWAQLDWDGDTTGWQY</sequence>
<comment type="caution">
    <text evidence="1">The sequence shown here is derived from an EMBL/GenBank/DDBJ whole genome shotgun (WGS) entry which is preliminary data.</text>
</comment>
<accession>A0A1V6TNK8</accession>